<dbReference type="AlphaFoldDB" id="A0A1H9U9C2"/>
<evidence type="ECO:0000313" key="2">
    <source>
        <dbReference type="EMBL" id="SES05949.1"/>
    </source>
</evidence>
<sequence length="157" mass="17251">MLKQTNFLAGLSLIAFSSYVLLMRTSLQVFTNQPIASLFLIIGMVFLLMGYLKKGHSAYIAPSILVVGLSLYFILKEKVAILPDIFPYSLLILALALLIQAVHSKGSFIAPIIVTATALITLFFQAIVKVAPIIGQVSDWWVFIVAGIGVLLIWLRK</sequence>
<feature type="transmembrane region" description="Helical" evidence="1">
    <location>
        <begin position="35"/>
        <end position="52"/>
    </location>
</feature>
<evidence type="ECO:0000256" key="1">
    <source>
        <dbReference type="SAM" id="Phobius"/>
    </source>
</evidence>
<feature type="transmembrane region" description="Helical" evidence="1">
    <location>
        <begin position="108"/>
        <end position="128"/>
    </location>
</feature>
<evidence type="ECO:0000313" key="3">
    <source>
        <dbReference type="Proteomes" id="UP000198948"/>
    </source>
</evidence>
<dbReference type="EMBL" id="FOHA01000024">
    <property type="protein sequence ID" value="SES05949.1"/>
    <property type="molecule type" value="Genomic_DNA"/>
</dbReference>
<name>A0A1H9U9C2_9LACT</name>
<proteinExistence type="predicted"/>
<organism evidence="2 3">
    <name type="scientific">Isobaculum melis</name>
    <dbReference type="NCBI Taxonomy" id="142588"/>
    <lineage>
        <taxon>Bacteria</taxon>
        <taxon>Bacillati</taxon>
        <taxon>Bacillota</taxon>
        <taxon>Bacilli</taxon>
        <taxon>Lactobacillales</taxon>
        <taxon>Carnobacteriaceae</taxon>
        <taxon>Isobaculum</taxon>
    </lineage>
</organism>
<keyword evidence="1" id="KW-1133">Transmembrane helix</keyword>
<keyword evidence="1" id="KW-0812">Transmembrane</keyword>
<accession>A0A1H9U9C2</accession>
<protein>
    <submittedName>
        <fullName evidence="2">Uncharacterized protein</fullName>
    </submittedName>
</protein>
<feature type="transmembrane region" description="Helical" evidence="1">
    <location>
        <begin position="6"/>
        <end position="23"/>
    </location>
</feature>
<gene>
    <name evidence="2" type="ORF">SAMN04488559_12412</name>
</gene>
<feature type="transmembrane region" description="Helical" evidence="1">
    <location>
        <begin position="140"/>
        <end position="156"/>
    </location>
</feature>
<keyword evidence="1" id="KW-0472">Membrane</keyword>
<feature type="transmembrane region" description="Helical" evidence="1">
    <location>
        <begin position="58"/>
        <end position="75"/>
    </location>
</feature>
<keyword evidence="3" id="KW-1185">Reference proteome</keyword>
<reference evidence="2 3" key="1">
    <citation type="submission" date="2016-10" db="EMBL/GenBank/DDBJ databases">
        <authorList>
            <person name="de Groot N.N."/>
        </authorList>
    </citation>
    <scope>NUCLEOTIDE SEQUENCE [LARGE SCALE GENOMIC DNA]</scope>
    <source>
        <strain evidence="2 3">DSM 13760</strain>
    </source>
</reference>
<feature type="transmembrane region" description="Helical" evidence="1">
    <location>
        <begin position="82"/>
        <end position="102"/>
    </location>
</feature>
<dbReference type="Proteomes" id="UP000198948">
    <property type="component" value="Unassembled WGS sequence"/>
</dbReference>